<reference evidence="2" key="1">
    <citation type="submission" date="2010-09" db="EMBL/GenBank/DDBJ databases">
        <title>The genome sequence of Geomyces destructans 20631-21.</title>
        <authorList>
            <consortium name="The Broad Institute Genome Sequencing Platform"/>
            <person name="Cuomo C.A."/>
            <person name="Blehert D.S."/>
            <person name="Lorch J.M."/>
            <person name="Young S.K."/>
            <person name="Zeng Q."/>
            <person name="Gargeya S."/>
            <person name="Fitzgerald M."/>
            <person name="Haas B."/>
            <person name="Abouelleil A."/>
            <person name="Alvarado L."/>
            <person name="Arachchi H.M."/>
            <person name="Berlin A."/>
            <person name="Brown A."/>
            <person name="Chapman S.B."/>
            <person name="Chen Z."/>
            <person name="Dunbar C."/>
            <person name="Freedman E."/>
            <person name="Gearin G."/>
            <person name="Gellesch M."/>
            <person name="Goldberg J."/>
            <person name="Griggs A."/>
            <person name="Gujja S."/>
            <person name="Heiman D."/>
            <person name="Howarth C."/>
            <person name="Larson L."/>
            <person name="Lui A."/>
            <person name="MacDonald P.J.P."/>
            <person name="Montmayeur A."/>
            <person name="Murphy C."/>
            <person name="Neiman D."/>
            <person name="Pearson M."/>
            <person name="Priest M."/>
            <person name="Roberts A."/>
            <person name="Saif S."/>
            <person name="Shea T."/>
            <person name="Shenoy N."/>
            <person name="Sisk P."/>
            <person name="Stolte C."/>
            <person name="Sykes S."/>
            <person name="Wortman J."/>
            <person name="Nusbaum C."/>
            <person name="Birren B."/>
        </authorList>
    </citation>
    <scope>NUCLEOTIDE SEQUENCE [LARGE SCALE GENOMIC DNA]</scope>
    <source>
        <strain evidence="2">ATCC MYA-4855 / 20631-21</strain>
    </source>
</reference>
<dbReference type="VEuPathDB" id="FungiDB:GMDG_03670"/>
<dbReference type="InParanoid" id="L8GAP9"/>
<proteinExistence type="predicted"/>
<dbReference type="HOGENOM" id="CLU_1384725_0_0_1"/>
<evidence type="ECO:0000313" key="1">
    <source>
        <dbReference type="EMBL" id="ELR09086.1"/>
    </source>
</evidence>
<dbReference type="AlphaFoldDB" id="L8GAP9"/>
<name>L8GAP9_PSED2</name>
<keyword evidence="2" id="KW-1185">Reference proteome</keyword>
<organism evidence="1 2">
    <name type="scientific">Pseudogymnoascus destructans (strain ATCC MYA-4855 / 20631-21)</name>
    <name type="common">Bat white-nose syndrome fungus</name>
    <name type="synonym">Geomyces destructans</name>
    <dbReference type="NCBI Taxonomy" id="658429"/>
    <lineage>
        <taxon>Eukaryota</taxon>
        <taxon>Fungi</taxon>
        <taxon>Dikarya</taxon>
        <taxon>Ascomycota</taxon>
        <taxon>Pezizomycotina</taxon>
        <taxon>Leotiomycetes</taxon>
        <taxon>Thelebolales</taxon>
        <taxon>Thelebolaceae</taxon>
        <taxon>Pseudogymnoascus</taxon>
    </lineage>
</organism>
<gene>
    <name evidence="1" type="ORF">GMDG_03670</name>
</gene>
<sequence length="204" mass="23693">MASGAIQMFIFVSSYAQRIWQKLFLANDTTAAVVSNLETIASPLEQPGPPVTPSDLPVPPPVAWTLIGWGEVGEPEWCIKHIWAFWLLNTIYGPRSRDSREFREVLCAIPEIVLKFCCTRLFYYLLWACRKWNRFLARIEQILVVVIVEVVATFAGRRGPFLKKVAIAIWNCARYGPRFMWIFFWELRRSLRAVYGRHRETIVL</sequence>
<dbReference type="EMBL" id="GL573229">
    <property type="protein sequence ID" value="ELR09086.1"/>
    <property type="molecule type" value="Genomic_DNA"/>
</dbReference>
<dbReference type="OrthoDB" id="3437482at2759"/>
<protein>
    <submittedName>
        <fullName evidence="1">Uncharacterized protein</fullName>
    </submittedName>
</protein>
<accession>L8GAP9</accession>
<dbReference type="Proteomes" id="UP000011064">
    <property type="component" value="Unassembled WGS sequence"/>
</dbReference>
<evidence type="ECO:0000313" key="2">
    <source>
        <dbReference type="Proteomes" id="UP000011064"/>
    </source>
</evidence>